<dbReference type="Pfam" id="PF08450">
    <property type="entry name" value="SGL"/>
    <property type="match status" value="1"/>
</dbReference>
<feature type="chain" id="PRO_5015842403" evidence="1">
    <location>
        <begin position="17"/>
        <end position="399"/>
    </location>
</feature>
<dbReference type="STRING" id="1450538.A0A2V5HMA2"/>
<dbReference type="InterPro" id="IPR013658">
    <property type="entry name" value="SGL"/>
</dbReference>
<sequence>MLSAARLFCLAQIVSASLTVPDLAQIIDQASFNFLPTVTPTDLTNDSLVFQPPGVPEADLAAKPFHIYDEEFLSILGDNPTLTLIAESASNPLYHEAVVWNPPTDEVFFVQSAGGTGSGTGLNKSAIIQKISVPQAAAVSHLRNASGLVNVTVVPSTPTVINPNGGTYYKGNLLYVTEGQGKSVPPALYLMNPQAPYNTTIILNNYFNRQFNSLNDIAVHPVNGEIYFTDSLYGYLQDFRPAPTIRNQVYRFNPKTGAVSVVADGFDLPNGLVFSPDGRYAYVTDTGDKQGLRGTDSLAPATIYRYNVQGDGTLENRKVFAFAGSGHPDGIHCDSKGNVWSGCGDGVNVWSPAGKLLGKIYMGGFRTANFQFAGKGCLIITAETRLYYATLSASGTRLT</sequence>
<dbReference type="SUPFAM" id="SSF63829">
    <property type="entry name" value="Calcium-dependent phosphotriesterase"/>
    <property type="match status" value="1"/>
</dbReference>
<dbReference type="OMA" id="RVYAGCG"/>
<dbReference type="InterPro" id="IPR011042">
    <property type="entry name" value="6-blade_b-propeller_TolB-like"/>
</dbReference>
<evidence type="ECO:0000313" key="3">
    <source>
        <dbReference type="EMBL" id="PYI23194.1"/>
    </source>
</evidence>
<gene>
    <name evidence="3" type="ORF">BO99DRAFT_324617</name>
</gene>
<reference evidence="3 4" key="1">
    <citation type="submission" date="2018-02" db="EMBL/GenBank/DDBJ databases">
        <title>The genomes of Aspergillus section Nigri reveals drivers in fungal speciation.</title>
        <authorList>
            <consortium name="DOE Joint Genome Institute"/>
            <person name="Vesth T.C."/>
            <person name="Nybo J."/>
            <person name="Theobald S."/>
            <person name="Brandl J."/>
            <person name="Frisvad J.C."/>
            <person name="Nielsen K.F."/>
            <person name="Lyhne E.K."/>
            <person name="Kogle M.E."/>
            <person name="Kuo A."/>
            <person name="Riley R."/>
            <person name="Clum A."/>
            <person name="Nolan M."/>
            <person name="Lipzen A."/>
            <person name="Salamov A."/>
            <person name="Henrissat B."/>
            <person name="Wiebenga A."/>
            <person name="De vries R.P."/>
            <person name="Grigoriev I.V."/>
            <person name="Mortensen U.H."/>
            <person name="Andersen M.R."/>
            <person name="Baker S.E."/>
        </authorList>
    </citation>
    <scope>NUCLEOTIDE SEQUENCE [LARGE SCALE GENOMIC DNA]</scope>
    <source>
        <strain evidence="3 4">CBS 115571</strain>
    </source>
</reference>
<organism evidence="3 4">
    <name type="scientific">Aspergillus violaceofuscus (strain CBS 115571)</name>
    <dbReference type="NCBI Taxonomy" id="1450538"/>
    <lineage>
        <taxon>Eukaryota</taxon>
        <taxon>Fungi</taxon>
        <taxon>Dikarya</taxon>
        <taxon>Ascomycota</taxon>
        <taxon>Pezizomycotina</taxon>
        <taxon>Eurotiomycetes</taxon>
        <taxon>Eurotiomycetidae</taxon>
        <taxon>Eurotiales</taxon>
        <taxon>Aspergillaceae</taxon>
        <taxon>Aspergillus</taxon>
    </lineage>
</organism>
<feature type="domain" description="SMP-30/Gluconolactonase/LRE-like region" evidence="2">
    <location>
        <begin position="144"/>
        <end position="376"/>
    </location>
</feature>
<evidence type="ECO:0000256" key="1">
    <source>
        <dbReference type="SAM" id="SignalP"/>
    </source>
</evidence>
<name>A0A2V5HMA2_ASPV1</name>
<dbReference type="Proteomes" id="UP000249829">
    <property type="component" value="Unassembled WGS sequence"/>
</dbReference>
<dbReference type="AlphaFoldDB" id="A0A2V5HMA2"/>
<evidence type="ECO:0000313" key="4">
    <source>
        <dbReference type="Proteomes" id="UP000249829"/>
    </source>
</evidence>
<dbReference type="PANTHER" id="PTHR47064">
    <property type="entry name" value="PUTATIVE (AFU_ORTHOLOGUE AFUA_1G08990)-RELATED"/>
    <property type="match status" value="1"/>
</dbReference>
<dbReference type="PANTHER" id="PTHR47064:SF2">
    <property type="entry name" value="SMP-30_GLUCONOLACTONASE_LRE-LIKE REGION DOMAIN-CONTAINING PROTEIN-RELATED"/>
    <property type="match status" value="1"/>
</dbReference>
<dbReference type="Gene3D" id="2.120.10.30">
    <property type="entry name" value="TolB, C-terminal domain"/>
    <property type="match status" value="1"/>
</dbReference>
<feature type="signal peptide" evidence="1">
    <location>
        <begin position="1"/>
        <end position="16"/>
    </location>
</feature>
<evidence type="ECO:0000259" key="2">
    <source>
        <dbReference type="Pfam" id="PF08450"/>
    </source>
</evidence>
<dbReference type="InterPro" id="IPR052988">
    <property type="entry name" value="Oryzine_lactonohydrolase"/>
</dbReference>
<protein>
    <submittedName>
        <fullName evidence="3">Gluconolactonase</fullName>
    </submittedName>
</protein>
<accession>A0A2V5HMA2</accession>
<keyword evidence="4" id="KW-1185">Reference proteome</keyword>
<dbReference type="EMBL" id="KZ825107">
    <property type="protein sequence ID" value="PYI23194.1"/>
    <property type="molecule type" value="Genomic_DNA"/>
</dbReference>
<proteinExistence type="predicted"/>
<keyword evidence="1" id="KW-0732">Signal</keyword>